<dbReference type="Proteomes" id="UP000663854">
    <property type="component" value="Unassembled WGS sequence"/>
</dbReference>
<reference evidence="1" key="1">
    <citation type="submission" date="2021-02" db="EMBL/GenBank/DDBJ databases">
        <authorList>
            <person name="Nowell W R."/>
        </authorList>
    </citation>
    <scope>NUCLEOTIDE SEQUENCE</scope>
</reference>
<evidence type="ECO:0000313" key="4">
    <source>
        <dbReference type="Proteomes" id="UP000663870"/>
    </source>
</evidence>
<evidence type="ECO:0000313" key="2">
    <source>
        <dbReference type="EMBL" id="CAF1591494.1"/>
    </source>
</evidence>
<dbReference type="AlphaFoldDB" id="A0A815FW96"/>
<evidence type="ECO:0000313" key="3">
    <source>
        <dbReference type="Proteomes" id="UP000663854"/>
    </source>
</evidence>
<dbReference type="EMBL" id="CAJNOL010004608">
    <property type="protein sequence ID" value="CAF1591494.1"/>
    <property type="molecule type" value="Genomic_DNA"/>
</dbReference>
<protein>
    <submittedName>
        <fullName evidence="1">Uncharacterized protein</fullName>
    </submittedName>
</protein>
<gene>
    <name evidence="2" type="ORF">JXQ802_LOCUS47291</name>
    <name evidence="1" type="ORF">PYM288_LOCUS31396</name>
</gene>
<dbReference type="EMBL" id="CAJNOH010003286">
    <property type="protein sequence ID" value="CAF1330736.1"/>
    <property type="molecule type" value="Genomic_DNA"/>
</dbReference>
<organism evidence="1 3">
    <name type="scientific">Rotaria sordida</name>
    <dbReference type="NCBI Taxonomy" id="392033"/>
    <lineage>
        <taxon>Eukaryota</taxon>
        <taxon>Metazoa</taxon>
        <taxon>Spiralia</taxon>
        <taxon>Gnathifera</taxon>
        <taxon>Rotifera</taxon>
        <taxon>Eurotatoria</taxon>
        <taxon>Bdelloidea</taxon>
        <taxon>Philodinida</taxon>
        <taxon>Philodinidae</taxon>
        <taxon>Rotaria</taxon>
    </lineage>
</organism>
<proteinExistence type="predicted"/>
<feature type="non-terminal residue" evidence="1">
    <location>
        <position position="1"/>
    </location>
</feature>
<name>A0A815FW96_9BILA</name>
<accession>A0A815FW96</accession>
<evidence type="ECO:0000313" key="1">
    <source>
        <dbReference type="EMBL" id="CAF1330736.1"/>
    </source>
</evidence>
<comment type="caution">
    <text evidence="1">The sequence shown here is derived from an EMBL/GenBank/DDBJ whole genome shotgun (WGS) entry which is preliminary data.</text>
</comment>
<sequence>VWGEGQGVANCIDRSAELPDISYTEFYFQDPAFRCEEHTCRADEESL</sequence>
<keyword evidence="4" id="KW-1185">Reference proteome</keyword>
<dbReference type="Proteomes" id="UP000663870">
    <property type="component" value="Unassembled WGS sequence"/>
</dbReference>